<feature type="transmembrane region" description="Helical" evidence="2">
    <location>
        <begin position="46"/>
        <end position="66"/>
    </location>
</feature>
<feature type="transmembrane region" description="Helical" evidence="2">
    <location>
        <begin position="21"/>
        <end position="40"/>
    </location>
</feature>
<keyword evidence="2" id="KW-0812">Transmembrane</keyword>
<dbReference type="Proteomes" id="UP000095563">
    <property type="component" value="Unassembled WGS sequence"/>
</dbReference>
<proteinExistence type="predicted"/>
<evidence type="ECO:0000256" key="2">
    <source>
        <dbReference type="SAM" id="Phobius"/>
    </source>
</evidence>
<keyword evidence="2" id="KW-1133">Transmembrane helix</keyword>
<feature type="transmembrane region" description="Helical" evidence="2">
    <location>
        <begin position="78"/>
        <end position="95"/>
    </location>
</feature>
<dbReference type="AlphaFoldDB" id="A0A174U3Q4"/>
<accession>A0A174U3Q4</accession>
<evidence type="ECO:0000313" key="4">
    <source>
        <dbReference type="Proteomes" id="UP000095563"/>
    </source>
</evidence>
<feature type="compositionally biased region" description="Basic and acidic residues" evidence="1">
    <location>
        <begin position="224"/>
        <end position="236"/>
    </location>
</feature>
<dbReference type="EMBL" id="CZBO01000004">
    <property type="protein sequence ID" value="CUQ15946.1"/>
    <property type="molecule type" value="Genomic_DNA"/>
</dbReference>
<organism evidence="3 4">
    <name type="scientific">Clostridium baratii</name>
    <dbReference type="NCBI Taxonomy" id="1561"/>
    <lineage>
        <taxon>Bacteria</taxon>
        <taxon>Bacillati</taxon>
        <taxon>Bacillota</taxon>
        <taxon>Clostridia</taxon>
        <taxon>Eubacteriales</taxon>
        <taxon>Clostridiaceae</taxon>
        <taxon>Clostridium</taxon>
    </lineage>
</organism>
<reference evidence="3 4" key="1">
    <citation type="submission" date="2015-09" db="EMBL/GenBank/DDBJ databases">
        <authorList>
            <consortium name="Pathogen Informatics"/>
        </authorList>
    </citation>
    <scope>NUCLEOTIDE SEQUENCE [LARGE SCALE GENOMIC DNA]</scope>
    <source>
        <strain evidence="3 4">2789STDY5834956</strain>
    </source>
</reference>
<dbReference type="RefSeq" id="WP_055207983.1">
    <property type="nucleotide sequence ID" value="NZ_CZBO01000004.1"/>
</dbReference>
<sequence length="303" mass="35130">MKNNLFDFLRYIPGYRSGKNKKIATCYYILLLAIIILPFIKFRKINVNVCIFAMICILVPFLIVGFDKITKGTKEEKLIYFIYPVIFISILIFGVNKYENIKYKSKDKAIKVLGISREKYDYEIKKYDDEYKKLSDNKTLNNSKEYTYEELSSKYNSLKGEYSNLKVENDKKLKTYNDLKSKKEEQDRKEAIAKEKLAKEKAEQEAKAKSEAKKQQNKSNNSSAKKDNNFEVKDGIANHNSSSGYNSPSKDPNRPVATSEYGYVVDGNRYIHKTPSCKFLKGKSPRKVSVSSSSNFKCNCWRY</sequence>
<feature type="compositionally biased region" description="Basic and acidic residues" evidence="1">
    <location>
        <begin position="196"/>
        <end position="214"/>
    </location>
</feature>
<evidence type="ECO:0000256" key="1">
    <source>
        <dbReference type="SAM" id="MobiDB-lite"/>
    </source>
</evidence>
<evidence type="ECO:0000313" key="3">
    <source>
        <dbReference type="EMBL" id="CUQ15946.1"/>
    </source>
</evidence>
<protein>
    <submittedName>
        <fullName evidence="3">Predicted membrane protein</fullName>
    </submittedName>
</protein>
<gene>
    <name evidence="3" type="ORF">ERS852568_02140</name>
</gene>
<feature type="compositionally biased region" description="Polar residues" evidence="1">
    <location>
        <begin position="238"/>
        <end position="250"/>
    </location>
</feature>
<name>A0A174U3Q4_9CLOT</name>
<feature type="region of interest" description="Disordered" evidence="1">
    <location>
        <begin position="196"/>
        <end position="260"/>
    </location>
</feature>
<keyword evidence="2" id="KW-0472">Membrane</keyword>